<keyword evidence="4 8" id="KW-0689">Ribosomal protein</keyword>
<dbReference type="Proteomes" id="UP000178911">
    <property type="component" value="Unassembled WGS sequence"/>
</dbReference>
<reference evidence="11 12" key="1">
    <citation type="journal article" date="2016" name="Nat. Commun.">
        <title>Thousands of microbial genomes shed light on interconnected biogeochemical processes in an aquifer system.</title>
        <authorList>
            <person name="Anantharaman K."/>
            <person name="Brown C.T."/>
            <person name="Hug L.A."/>
            <person name="Sharon I."/>
            <person name="Castelle C.J."/>
            <person name="Probst A.J."/>
            <person name="Thomas B.C."/>
            <person name="Singh A."/>
            <person name="Wilkins M.J."/>
            <person name="Karaoz U."/>
            <person name="Brodie E.L."/>
            <person name="Williams K.H."/>
            <person name="Hubbard S.S."/>
            <person name="Banfield J.F."/>
        </authorList>
    </citation>
    <scope>NUCLEOTIDE SEQUENCE [LARGE SCALE GENOMIC DNA]</scope>
</reference>
<dbReference type="GO" id="GO:0005737">
    <property type="term" value="C:cytoplasm"/>
    <property type="evidence" value="ECO:0007669"/>
    <property type="project" value="UniProtKB-ARBA"/>
</dbReference>
<organism evidence="11 12">
    <name type="scientific">Candidatus Yanofskybacteria bacterium RIFCSPLOWO2_01_FULL_43_22</name>
    <dbReference type="NCBI Taxonomy" id="1802695"/>
    <lineage>
        <taxon>Bacteria</taxon>
        <taxon>Candidatus Yanofskyibacteriota</taxon>
    </lineage>
</organism>
<keyword evidence="2" id="KW-0699">rRNA-binding</keyword>
<dbReference type="SUPFAM" id="SSF54211">
    <property type="entry name" value="Ribosomal protein S5 domain 2-like"/>
    <property type="match status" value="1"/>
</dbReference>
<dbReference type="PROSITE" id="PS00585">
    <property type="entry name" value="RIBOSOMAL_S5"/>
    <property type="match status" value="1"/>
</dbReference>
<dbReference type="PANTHER" id="PTHR48432:SF1">
    <property type="entry name" value="S5 DRBM DOMAIN-CONTAINING PROTEIN"/>
    <property type="match status" value="1"/>
</dbReference>
<dbReference type="InterPro" id="IPR000851">
    <property type="entry name" value="Ribosomal_uS5"/>
</dbReference>
<feature type="domain" description="S5 DRBM" evidence="10">
    <location>
        <begin position="1"/>
        <end position="59"/>
    </location>
</feature>
<dbReference type="GO" id="GO:1990904">
    <property type="term" value="C:ribonucleoprotein complex"/>
    <property type="evidence" value="ECO:0007669"/>
    <property type="project" value="UniProtKB-UniRule"/>
</dbReference>
<dbReference type="Gene3D" id="3.30.160.20">
    <property type="match status" value="1"/>
</dbReference>
<protein>
    <recommendedName>
        <fullName evidence="6">Small ribosomal subunit protein uS5</fullName>
    </recommendedName>
    <alternativeName>
        <fullName evidence="7">30S ribosomal protein S5</fullName>
    </alternativeName>
</protein>
<evidence type="ECO:0000313" key="12">
    <source>
        <dbReference type="Proteomes" id="UP000178911"/>
    </source>
</evidence>
<keyword evidence="3" id="KW-0694">RNA-binding</keyword>
<evidence type="ECO:0000256" key="4">
    <source>
        <dbReference type="ARBA" id="ARBA00022980"/>
    </source>
</evidence>
<comment type="similarity">
    <text evidence="1 9">Belongs to the universal ribosomal protein uS5 family.</text>
</comment>
<sequence length="137" mass="14472">MDIARVTRVTKGGKRFSFRTTIAIGDGKGKIGLGMAKGKDVAQSIQKAFNKAKKNMITVPLVGGTIPYHVEAKYNSAKVVLKPSKSGVKAGGPVRVVAKLAGMTSLTGKLLGRTNNKINIAQATIKALKSIRPVKSR</sequence>
<evidence type="ECO:0000313" key="11">
    <source>
        <dbReference type="EMBL" id="OGN23747.1"/>
    </source>
</evidence>
<proteinExistence type="inferred from homology"/>
<evidence type="ECO:0000256" key="2">
    <source>
        <dbReference type="ARBA" id="ARBA00022730"/>
    </source>
</evidence>
<dbReference type="InterPro" id="IPR018192">
    <property type="entry name" value="Ribosomal_uS5_N_CS"/>
</dbReference>
<gene>
    <name evidence="11" type="ORF">A3A13_00295</name>
</gene>
<accession>A0A1F8GED7</accession>
<dbReference type="EMBL" id="MGKJ01000016">
    <property type="protein sequence ID" value="OGN23747.1"/>
    <property type="molecule type" value="Genomic_DNA"/>
</dbReference>
<dbReference type="Pfam" id="PF03719">
    <property type="entry name" value="Ribosomal_S5_C"/>
    <property type="match status" value="1"/>
</dbReference>
<dbReference type="GO" id="GO:0006412">
    <property type="term" value="P:translation"/>
    <property type="evidence" value="ECO:0007669"/>
    <property type="project" value="InterPro"/>
</dbReference>
<dbReference type="STRING" id="1802695.A3A13_00295"/>
<evidence type="ECO:0000256" key="8">
    <source>
        <dbReference type="PROSITE-ProRule" id="PRU00268"/>
    </source>
</evidence>
<evidence type="ECO:0000256" key="7">
    <source>
        <dbReference type="ARBA" id="ARBA00035519"/>
    </source>
</evidence>
<dbReference type="PROSITE" id="PS50881">
    <property type="entry name" value="S5_DSRBD"/>
    <property type="match status" value="1"/>
</dbReference>
<dbReference type="Pfam" id="PF00333">
    <property type="entry name" value="Ribosomal_S5"/>
    <property type="match status" value="1"/>
</dbReference>
<name>A0A1F8GED7_9BACT</name>
<dbReference type="Gene3D" id="3.30.230.10">
    <property type="match status" value="1"/>
</dbReference>
<evidence type="ECO:0000256" key="6">
    <source>
        <dbReference type="ARBA" id="ARBA00035255"/>
    </source>
</evidence>
<evidence type="ECO:0000256" key="9">
    <source>
        <dbReference type="RuleBase" id="RU003823"/>
    </source>
</evidence>
<evidence type="ECO:0000259" key="10">
    <source>
        <dbReference type="PROSITE" id="PS50881"/>
    </source>
</evidence>
<dbReference type="InterPro" id="IPR005324">
    <property type="entry name" value="Ribosomal_uS5_C"/>
</dbReference>
<dbReference type="PANTHER" id="PTHR48432">
    <property type="entry name" value="S5 DRBM DOMAIN-CONTAINING PROTEIN"/>
    <property type="match status" value="1"/>
</dbReference>
<dbReference type="AlphaFoldDB" id="A0A1F8GED7"/>
<dbReference type="GO" id="GO:0005840">
    <property type="term" value="C:ribosome"/>
    <property type="evidence" value="ECO:0007669"/>
    <property type="project" value="UniProtKB-KW"/>
</dbReference>
<dbReference type="InterPro" id="IPR014721">
    <property type="entry name" value="Ribsml_uS5_D2-typ_fold_subgr"/>
</dbReference>
<dbReference type="SUPFAM" id="SSF54768">
    <property type="entry name" value="dsRNA-binding domain-like"/>
    <property type="match status" value="1"/>
</dbReference>
<comment type="caution">
    <text evidence="11">The sequence shown here is derived from an EMBL/GenBank/DDBJ whole genome shotgun (WGS) entry which is preliminary data.</text>
</comment>
<dbReference type="InterPro" id="IPR020568">
    <property type="entry name" value="Ribosomal_Su5_D2-typ_SF"/>
</dbReference>
<dbReference type="FunFam" id="3.30.230.10:FF:000002">
    <property type="entry name" value="30S ribosomal protein S5"/>
    <property type="match status" value="1"/>
</dbReference>
<keyword evidence="5 8" id="KW-0687">Ribonucleoprotein</keyword>
<evidence type="ECO:0000256" key="5">
    <source>
        <dbReference type="ARBA" id="ARBA00023274"/>
    </source>
</evidence>
<dbReference type="GO" id="GO:0019843">
    <property type="term" value="F:rRNA binding"/>
    <property type="evidence" value="ECO:0007669"/>
    <property type="project" value="UniProtKB-KW"/>
</dbReference>
<dbReference type="GO" id="GO:0003735">
    <property type="term" value="F:structural constituent of ribosome"/>
    <property type="evidence" value="ECO:0007669"/>
    <property type="project" value="UniProtKB-UniRule"/>
</dbReference>
<dbReference type="InterPro" id="IPR013810">
    <property type="entry name" value="Ribosomal_uS5_N"/>
</dbReference>
<evidence type="ECO:0000256" key="3">
    <source>
        <dbReference type="ARBA" id="ARBA00022884"/>
    </source>
</evidence>
<evidence type="ECO:0000256" key="1">
    <source>
        <dbReference type="ARBA" id="ARBA00008945"/>
    </source>
</evidence>